<name>A0A448X099_9PLAT</name>
<keyword evidence="2" id="KW-1185">Reference proteome</keyword>
<gene>
    <name evidence="1" type="ORF">PXEA_LOCUS18206</name>
</gene>
<dbReference type="AlphaFoldDB" id="A0A448X099"/>
<comment type="caution">
    <text evidence="1">The sequence shown here is derived from an EMBL/GenBank/DDBJ whole genome shotgun (WGS) entry which is preliminary data.</text>
</comment>
<evidence type="ECO:0000313" key="1">
    <source>
        <dbReference type="EMBL" id="VEL24766.1"/>
    </source>
</evidence>
<proteinExistence type="predicted"/>
<sequence>MVHSSHGLPPSGKVLSASFQSDNSLVIAGRRVAQVVHPSEIMCTVWSRRRAGMQLCKNMHVL</sequence>
<accession>A0A448X099</accession>
<dbReference type="EMBL" id="CAAALY010069519">
    <property type="protein sequence ID" value="VEL24766.1"/>
    <property type="molecule type" value="Genomic_DNA"/>
</dbReference>
<dbReference type="Proteomes" id="UP000784294">
    <property type="component" value="Unassembled WGS sequence"/>
</dbReference>
<reference evidence="1" key="1">
    <citation type="submission" date="2018-11" db="EMBL/GenBank/DDBJ databases">
        <authorList>
            <consortium name="Pathogen Informatics"/>
        </authorList>
    </citation>
    <scope>NUCLEOTIDE SEQUENCE</scope>
</reference>
<organism evidence="1 2">
    <name type="scientific">Protopolystoma xenopodis</name>
    <dbReference type="NCBI Taxonomy" id="117903"/>
    <lineage>
        <taxon>Eukaryota</taxon>
        <taxon>Metazoa</taxon>
        <taxon>Spiralia</taxon>
        <taxon>Lophotrochozoa</taxon>
        <taxon>Platyhelminthes</taxon>
        <taxon>Monogenea</taxon>
        <taxon>Polyopisthocotylea</taxon>
        <taxon>Polystomatidea</taxon>
        <taxon>Polystomatidae</taxon>
        <taxon>Protopolystoma</taxon>
    </lineage>
</organism>
<evidence type="ECO:0000313" key="2">
    <source>
        <dbReference type="Proteomes" id="UP000784294"/>
    </source>
</evidence>
<protein>
    <submittedName>
        <fullName evidence="1">Uncharacterized protein</fullName>
    </submittedName>
</protein>